<accession>F4LWC7</accession>
<dbReference type="AlphaFoldDB" id="F4LWC7"/>
<dbReference type="InterPro" id="IPR000994">
    <property type="entry name" value="Pept_M24"/>
</dbReference>
<evidence type="ECO:0000313" key="3">
    <source>
        <dbReference type="Proteomes" id="UP000010802"/>
    </source>
</evidence>
<dbReference type="InterPro" id="IPR029149">
    <property type="entry name" value="Creatin/AminoP/Spt16_N"/>
</dbReference>
<dbReference type="PATRIC" id="fig|1209989.3.peg.1963"/>
<proteinExistence type="predicted"/>
<evidence type="ECO:0000259" key="1">
    <source>
        <dbReference type="Pfam" id="PF00557"/>
    </source>
</evidence>
<feature type="domain" description="Peptidase M24" evidence="1">
    <location>
        <begin position="136"/>
        <end position="329"/>
    </location>
</feature>
<sequence length="361" mass="40820">MSWSMAEFEIKVQRVRALMNEVGTSNLLISEPINFLWLTGGRPYVNITSPKSCADLLVTYDKIYLLSSNIEAQRLKNEELDGLPIEVAEYPWWEPGSYDDTLKEIIGSSSIYTDSQIGDKFSELRWELLPEEQERYLETGKCASKILEQVAFSIKPGDTELEVASMIKKVSAGNDFYPFVNLVGADERAYNCRHPLPTKKPIEKYVLLAISGHKYGLMASITRLVHFGKVSEDLRKRHQAVLCVDTAFITATKPGVKVRDIFEIGKTAYEQVGFANEWHYHHQGGMAGYNSREFRATSYCEVTVALNQAYAWNPSIAGTKSEDTILVTEDGPIVLTEVIDYPVTEVEYKGESMYRPDILIR</sequence>
<dbReference type="Gene3D" id="3.40.350.10">
    <property type="entry name" value="Creatinase/prolidase N-terminal domain"/>
    <property type="match status" value="1"/>
</dbReference>
<dbReference type="PANTHER" id="PTHR46112:SF2">
    <property type="entry name" value="XAA-PRO AMINOPEPTIDASE P-RELATED"/>
    <property type="match status" value="1"/>
</dbReference>
<evidence type="ECO:0000313" key="2">
    <source>
        <dbReference type="EMBL" id="CCP26492.1"/>
    </source>
</evidence>
<dbReference type="KEGG" id="tep:TepRe1_1585"/>
<dbReference type="OrthoDB" id="4850044at2"/>
<name>F4LWC7_TEPAE</name>
<accession>L0S3U5</accession>
<dbReference type="STRING" id="1209989.TepRe1_1585"/>
<dbReference type="KEGG" id="tae:TepiRe1_1707"/>
<dbReference type="eggNOG" id="COG0006">
    <property type="taxonomic scope" value="Bacteria"/>
</dbReference>
<dbReference type="InterPro" id="IPR036005">
    <property type="entry name" value="Creatinase/aminopeptidase-like"/>
</dbReference>
<dbReference type="Pfam" id="PF00557">
    <property type="entry name" value="Peptidase_M24"/>
    <property type="match status" value="1"/>
</dbReference>
<protein>
    <submittedName>
        <fullName evidence="2">Peptidase M24</fullName>
    </submittedName>
</protein>
<dbReference type="SUPFAM" id="SSF53092">
    <property type="entry name" value="Creatinase/prolidase N-terminal domain"/>
    <property type="match status" value="1"/>
</dbReference>
<dbReference type="RefSeq" id="WP_013778648.1">
    <property type="nucleotide sequence ID" value="NC_015519.1"/>
</dbReference>
<reference evidence="3" key="1">
    <citation type="journal article" date="2013" name="Genome Announc.">
        <title>First genome sequence of a syntrophic acetate-oxidizing bacterium, Tepidanaerobacter acetatoxydans strain Re1.</title>
        <authorList>
            <person name="Manzoor S."/>
            <person name="Bongcam-Rudloff E."/>
            <person name="Schnurer A."/>
            <person name="Muller B."/>
        </authorList>
    </citation>
    <scope>NUCLEOTIDE SEQUENCE [LARGE SCALE GENOMIC DNA]</scope>
    <source>
        <strain evidence="3">Re1</strain>
    </source>
</reference>
<dbReference type="HOGENOM" id="CLU_053687_0_0_9"/>
<dbReference type="CDD" id="cd01066">
    <property type="entry name" value="APP_MetAP"/>
    <property type="match status" value="1"/>
</dbReference>
<dbReference type="Proteomes" id="UP000010802">
    <property type="component" value="Chromosome"/>
</dbReference>
<dbReference type="InterPro" id="IPR050659">
    <property type="entry name" value="Peptidase_M24B"/>
</dbReference>
<dbReference type="SUPFAM" id="SSF55920">
    <property type="entry name" value="Creatinase/aminopeptidase"/>
    <property type="match status" value="1"/>
</dbReference>
<dbReference type="Gene3D" id="3.90.230.10">
    <property type="entry name" value="Creatinase/methionine aminopeptidase superfamily"/>
    <property type="match status" value="1"/>
</dbReference>
<gene>
    <name evidence="2" type="ordered locus">TEPIRE1_1707</name>
</gene>
<keyword evidence="3" id="KW-1185">Reference proteome</keyword>
<dbReference type="PANTHER" id="PTHR46112">
    <property type="entry name" value="AMINOPEPTIDASE"/>
    <property type="match status" value="1"/>
</dbReference>
<dbReference type="EMBL" id="HF563609">
    <property type="protein sequence ID" value="CCP26492.1"/>
    <property type="molecule type" value="Genomic_DNA"/>
</dbReference>
<organism evidence="2 3">
    <name type="scientific">Tepidanaerobacter acetatoxydans (strain DSM 21804 / JCM 16047 / Re1)</name>
    <dbReference type="NCBI Taxonomy" id="1209989"/>
    <lineage>
        <taxon>Bacteria</taxon>
        <taxon>Bacillati</taxon>
        <taxon>Bacillota</taxon>
        <taxon>Clostridia</taxon>
        <taxon>Thermosediminibacterales</taxon>
        <taxon>Tepidanaerobacteraceae</taxon>
        <taxon>Tepidanaerobacter</taxon>
    </lineage>
</organism>